<dbReference type="InterPro" id="IPR001650">
    <property type="entry name" value="Helicase_C-like"/>
</dbReference>
<dbReference type="SUPFAM" id="SSF52540">
    <property type="entry name" value="P-loop containing nucleoside triphosphate hydrolases"/>
    <property type="match status" value="2"/>
</dbReference>
<gene>
    <name evidence="7" type="ORF">BgAZ_200200</name>
</gene>
<dbReference type="GO" id="GO:0005524">
    <property type="term" value="F:ATP binding"/>
    <property type="evidence" value="ECO:0007669"/>
    <property type="project" value="UniProtKB-UniRule"/>
</dbReference>
<comment type="caution">
    <text evidence="7">The sequence shown here is derived from an EMBL/GenBank/DDBJ whole genome shotgun (WGS) entry which is preliminary data.</text>
</comment>
<name>A0AAD8LJ24_BABGI</name>
<evidence type="ECO:0000256" key="4">
    <source>
        <dbReference type="ARBA" id="ARBA00022884"/>
    </source>
</evidence>
<dbReference type="PANTHER" id="PTHR24031">
    <property type="entry name" value="RNA HELICASE"/>
    <property type="match status" value="1"/>
</dbReference>
<accession>A0AAD8LJ24</accession>
<comment type="similarity">
    <text evidence="5">Belongs to the DEAD box helicase family.</text>
</comment>
<dbReference type="PROSITE" id="PS51194">
    <property type="entry name" value="HELICASE_CTER"/>
    <property type="match status" value="1"/>
</dbReference>
<keyword evidence="5" id="KW-0347">Helicase</keyword>
<dbReference type="Proteomes" id="UP001230268">
    <property type="component" value="Unassembled WGS sequence"/>
</dbReference>
<dbReference type="GO" id="GO:0016787">
    <property type="term" value="F:hydrolase activity"/>
    <property type="evidence" value="ECO:0007669"/>
    <property type="project" value="UniProtKB-KW"/>
</dbReference>
<keyword evidence="3 5" id="KW-0067">ATP-binding</keyword>
<keyword evidence="1 5" id="KW-0547">Nucleotide-binding</keyword>
<evidence type="ECO:0000313" key="8">
    <source>
        <dbReference type="Proteomes" id="UP001230268"/>
    </source>
</evidence>
<protein>
    <recommendedName>
        <fullName evidence="5">ATP-dependent RNA helicase</fullName>
        <ecNumber evidence="5">3.6.4.13</ecNumber>
    </recommendedName>
</protein>
<feature type="domain" description="Helicase C-terminal" evidence="6">
    <location>
        <begin position="447"/>
        <end position="594"/>
    </location>
</feature>
<evidence type="ECO:0000313" key="7">
    <source>
        <dbReference type="EMBL" id="KAK1443144.1"/>
    </source>
</evidence>
<evidence type="ECO:0000256" key="2">
    <source>
        <dbReference type="ARBA" id="ARBA00022801"/>
    </source>
</evidence>
<evidence type="ECO:0000259" key="6">
    <source>
        <dbReference type="PROSITE" id="PS51194"/>
    </source>
</evidence>
<comment type="function">
    <text evidence="5">RNA helicase.</text>
</comment>
<keyword evidence="8" id="KW-1185">Reference proteome</keyword>
<evidence type="ECO:0000256" key="3">
    <source>
        <dbReference type="ARBA" id="ARBA00022840"/>
    </source>
</evidence>
<evidence type="ECO:0000256" key="1">
    <source>
        <dbReference type="ARBA" id="ARBA00022741"/>
    </source>
</evidence>
<reference evidence="7" key="1">
    <citation type="submission" date="2023-08" db="EMBL/GenBank/DDBJ databases">
        <title>Draft sequence of the Babesia gibsoni genome.</title>
        <authorList>
            <person name="Yamagishi J.Y."/>
            <person name="Xuan X.X."/>
        </authorList>
    </citation>
    <scope>NUCLEOTIDE SEQUENCE</scope>
    <source>
        <strain evidence="7">Azabu</strain>
    </source>
</reference>
<dbReference type="Pfam" id="PF00271">
    <property type="entry name" value="Helicase_C"/>
    <property type="match status" value="1"/>
</dbReference>
<dbReference type="Gene3D" id="3.40.50.300">
    <property type="entry name" value="P-loop containing nucleotide triphosphate hydrolases"/>
    <property type="match status" value="2"/>
</dbReference>
<proteinExistence type="inferred from homology"/>
<keyword evidence="4 5" id="KW-0694">RNA-binding</keyword>
<dbReference type="AlphaFoldDB" id="A0AAD8LJ24"/>
<dbReference type="GO" id="GO:0003723">
    <property type="term" value="F:RNA binding"/>
    <property type="evidence" value="ECO:0007669"/>
    <property type="project" value="UniProtKB-UniRule"/>
</dbReference>
<evidence type="ECO:0000256" key="5">
    <source>
        <dbReference type="RuleBase" id="RU365068"/>
    </source>
</evidence>
<sequence>MSASVVFKTCHYFKGILWRHRLRIHMQAVSSGHPSHLLRPCIGGSTLPICSSTNARNKRLFAKRAFTTVSGGPTPAQGIRESVDFKHLNFSNDLVQHLKWFGIESMKPFQYIMGKCMVDSLEENDSSLRKATASKYIFYNADKSGRSVGYILPLVHMYSRINENKGVEQPGTTLIVTSDEPSAHDIGCLIISMSPKMDCLVLDDMDDHMSCVEQKGESAAQPRLSRKECIRMHNFSVQQEFICSDSASRILVVSASRLRSMMASKTFSPLPFQHISCVIFDDFSRYVSKGDLLVNIYNKIRDAKVKAELGRSSSRNIHSKGCATASMPLCGASVVPPDVHMVVIVDSVGDTFCKYAADNLGGYWLYDFKHGTKQRLVGDGITDSVRIEVDLGTEPAIVSMSTHEKDGDASRPIEHSICKVVGSSRKKERIYTLKCLVYYYLNLPTISLERMLPPIIKRPKASHQCIIFVSNRAQQRYLCSLECFRDIAVHLGKDLTVYERAANLNNFNNGSRPVLVATDASIAGCNFDGVKYIFNYHPPATVDSYRSRAGIAGKRGNSLCITLYDKKEYAGFCTLLKEMGRRVSIHVTPSNDYMVHHNAAWLEKFAKELMDANPSYLAPFKEKAKELLEGDGNGEMVKKCMALLLDDDTAQVPECSELRPSLGSSILSGRRGYTAVSVIDGTADGGMSITDIKRMVGRVMPEHNVDRVIGKYCRSEAGYVVDIATEHLESLLEAMQDEPNICIEPVTELPRMMLEVLQPQKARGHMNKLPWRRYKIRRLQQQKRML</sequence>
<comment type="domain">
    <text evidence="5">The Q motif is unique to and characteristic of the DEAD box family of RNA helicases and controls ATP binding and hydrolysis.</text>
</comment>
<organism evidence="7 8">
    <name type="scientific">Babesia gibsoni</name>
    <dbReference type="NCBI Taxonomy" id="33632"/>
    <lineage>
        <taxon>Eukaryota</taxon>
        <taxon>Sar</taxon>
        <taxon>Alveolata</taxon>
        <taxon>Apicomplexa</taxon>
        <taxon>Aconoidasida</taxon>
        <taxon>Piroplasmida</taxon>
        <taxon>Babesiidae</taxon>
        <taxon>Babesia</taxon>
    </lineage>
</organism>
<keyword evidence="2 5" id="KW-0378">Hydrolase</keyword>
<dbReference type="GO" id="GO:0003724">
    <property type="term" value="F:RNA helicase activity"/>
    <property type="evidence" value="ECO:0007669"/>
    <property type="project" value="UniProtKB-EC"/>
</dbReference>
<dbReference type="EC" id="3.6.4.13" evidence="5"/>
<dbReference type="EMBL" id="JAVEPI010000002">
    <property type="protein sequence ID" value="KAK1443144.1"/>
    <property type="molecule type" value="Genomic_DNA"/>
</dbReference>
<comment type="catalytic activity">
    <reaction evidence="5">
        <text>ATP + H2O = ADP + phosphate + H(+)</text>
        <dbReference type="Rhea" id="RHEA:13065"/>
        <dbReference type="ChEBI" id="CHEBI:15377"/>
        <dbReference type="ChEBI" id="CHEBI:15378"/>
        <dbReference type="ChEBI" id="CHEBI:30616"/>
        <dbReference type="ChEBI" id="CHEBI:43474"/>
        <dbReference type="ChEBI" id="CHEBI:456216"/>
        <dbReference type="EC" id="3.6.4.13"/>
    </reaction>
</comment>
<dbReference type="InterPro" id="IPR027417">
    <property type="entry name" value="P-loop_NTPase"/>
</dbReference>